<reference evidence="2" key="1">
    <citation type="submission" date="2018-02" db="EMBL/GenBank/DDBJ databases">
        <title>Rhizophora mucronata_Transcriptome.</title>
        <authorList>
            <person name="Meera S.P."/>
            <person name="Sreeshan A."/>
            <person name="Augustine A."/>
        </authorList>
    </citation>
    <scope>NUCLEOTIDE SEQUENCE</scope>
    <source>
        <tissue evidence="2">Leaf</tissue>
    </source>
</reference>
<sequence>MIFEMKVTGRDASNVEAKQAARGMR</sequence>
<dbReference type="EMBL" id="GGEC01063703">
    <property type="protein sequence ID" value="MBX44187.1"/>
    <property type="molecule type" value="Transcribed_RNA"/>
</dbReference>
<feature type="region of interest" description="Disordered" evidence="1">
    <location>
        <begin position="1"/>
        <end position="25"/>
    </location>
</feature>
<evidence type="ECO:0000256" key="1">
    <source>
        <dbReference type="SAM" id="MobiDB-lite"/>
    </source>
</evidence>
<organism evidence="2">
    <name type="scientific">Rhizophora mucronata</name>
    <name type="common">Asiatic mangrove</name>
    <dbReference type="NCBI Taxonomy" id="61149"/>
    <lineage>
        <taxon>Eukaryota</taxon>
        <taxon>Viridiplantae</taxon>
        <taxon>Streptophyta</taxon>
        <taxon>Embryophyta</taxon>
        <taxon>Tracheophyta</taxon>
        <taxon>Spermatophyta</taxon>
        <taxon>Magnoliopsida</taxon>
        <taxon>eudicotyledons</taxon>
        <taxon>Gunneridae</taxon>
        <taxon>Pentapetalae</taxon>
        <taxon>rosids</taxon>
        <taxon>fabids</taxon>
        <taxon>Malpighiales</taxon>
        <taxon>Rhizophoraceae</taxon>
        <taxon>Rhizophora</taxon>
    </lineage>
</organism>
<protein>
    <submittedName>
        <fullName evidence="2">Uncharacterized protein</fullName>
    </submittedName>
</protein>
<evidence type="ECO:0000313" key="2">
    <source>
        <dbReference type="EMBL" id="MBX44187.1"/>
    </source>
</evidence>
<proteinExistence type="predicted"/>
<dbReference type="AlphaFoldDB" id="A0A2P2NNW4"/>
<accession>A0A2P2NNW4</accession>
<name>A0A2P2NNW4_RHIMU</name>